<comment type="subcellular location">
    <subcellularLocation>
        <location evidence="1">Nucleus</location>
    </subcellularLocation>
</comment>
<reference evidence="7" key="1">
    <citation type="journal article" date="2016" name="Mol. Ecol. Resour.">
        <title>Evaluation of the impact of RNA preservation methods of spiders for de novo transcriptome assembly.</title>
        <authorList>
            <person name="Kono N."/>
            <person name="Nakamura H."/>
            <person name="Ito Y."/>
            <person name="Tomita M."/>
            <person name="Arakawa K."/>
        </authorList>
    </citation>
    <scope>NUCLEOTIDE SEQUENCE</scope>
    <source>
        <tissue evidence="7">Whole body</tissue>
    </source>
</reference>
<feature type="compositionally biased region" description="Basic and acidic residues" evidence="5">
    <location>
        <begin position="313"/>
        <end position="327"/>
    </location>
</feature>
<evidence type="ECO:0000256" key="4">
    <source>
        <dbReference type="PROSITE-ProRule" id="PRU00176"/>
    </source>
</evidence>
<feature type="compositionally biased region" description="Low complexity" evidence="5">
    <location>
        <begin position="485"/>
        <end position="508"/>
    </location>
</feature>
<dbReference type="GO" id="GO:0005847">
    <property type="term" value="C:mRNA cleavage and polyadenylation specificity factor complex"/>
    <property type="evidence" value="ECO:0007669"/>
    <property type="project" value="TreeGrafter"/>
</dbReference>
<protein>
    <submittedName>
        <fullName evidence="7">Cleavage stimulation factor subunit 2</fullName>
    </submittedName>
</protein>
<feature type="compositionally biased region" description="Basic and acidic residues" evidence="5">
    <location>
        <begin position="290"/>
        <end position="306"/>
    </location>
</feature>
<organism evidence="7">
    <name type="scientific">Parasteatoda tepidariorum</name>
    <name type="common">Common house spider</name>
    <name type="synonym">Achaearanea tepidariorum</name>
    <dbReference type="NCBI Taxonomy" id="114398"/>
    <lineage>
        <taxon>Eukaryota</taxon>
        <taxon>Metazoa</taxon>
        <taxon>Ecdysozoa</taxon>
        <taxon>Arthropoda</taxon>
        <taxon>Chelicerata</taxon>
        <taxon>Arachnida</taxon>
        <taxon>Araneae</taxon>
        <taxon>Araneomorphae</taxon>
        <taxon>Entelegynae</taxon>
        <taxon>Araneoidea</taxon>
        <taxon>Theridiidae</taxon>
        <taxon>Parasteatoda</taxon>
    </lineage>
</organism>
<dbReference type="Gene3D" id="1.10.20.70">
    <property type="entry name" value="Transcription termination and cleavage factor, C-terminal domain"/>
    <property type="match status" value="1"/>
</dbReference>
<dbReference type="AlphaFoldDB" id="A0A2L2Y9X0"/>
<dbReference type="InterPro" id="IPR000504">
    <property type="entry name" value="RRM_dom"/>
</dbReference>
<dbReference type="GO" id="GO:0003729">
    <property type="term" value="F:mRNA binding"/>
    <property type="evidence" value="ECO:0007669"/>
    <property type="project" value="TreeGrafter"/>
</dbReference>
<proteinExistence type="evidence at transcript level"/>
<feature type="compositionally biased region" description="Basic and acidic residues" evidence="5">
    <location>
        <begin position="446"/>
        <end position="466"/>
    </location>
</feature>
<dbReference type="CDD" id="cd12671">
    <property type="entry name" value="RRM_CSTF2_CSTF2T"/>
    <property type="match status" value="1"/>
</dbReference>
<feature type="compositionally biased region" description="Polar residues" evidence="5">
    <location>
        <begin position="212"/>
        <end position="221"/>
    </location>
</feature>
<evidence type="ECO:0000256" key="1">
    <source>
        <dbReference type="ARBA" id="ARBA00004123"/>
    </source>
</evidence>
<evidence type="ECO:0000256" key="3">
    <source>
        <dbReference type="ARBA" id="ARBA00023242"/>
    </source>
</evidence>
<dbReference type="Pfam" id="PF00076">
    <property type="entry name" value="RRM_1"/>
    <property type="match status" value="1"/>
</dbReference>
<feature type="domain" description="RRM" evidence="6">
    <location>
        <begin position="16"/>
        <end position="94"/>
    </location>
</feature>
<dbReference type="OrthoDB" id="272703at2759"/>
<sequence>MTAMQGALSAAERSMRSVFVGNIPYEATEEQLKDIFAEVGPVVSFRLVYDRETGKPKGYGFCEYKDQEMALSAMRNLNGYELNGRALRVDNAASEKSKEELKNLQASLGGPPVESPYGPEISGDQAPDAIAKIMSSLPPEQLYELMIQMKVCIENNPNEARILLMQNPQLCYALLQAQVIMKLVDPIQAKTMLHAQNPFTLSASALLPTPEGKTNATQAPTNVPGINEGPQFAPAIPMDAPGSSPIPPNTAAGPQRPPPHNVSPARPSLLPAPAAGPNQYPDRGMNPRSLGDHDLRQMPMVDRDMRGPPVMGGDKDMRHQAVDEDFRGMGGPGRMPDNRYSNNPGMPHGDIRNMPSSDMRNMPPGDMRGRSAAHPGDMRNMPPGDMRNMPSNDMHRMPQSRGMPSHDPHPSAGGRNMPPMDSRNIPNPGGRNIPPVDARGMPMGDHGNRGPHFDRPMGPGRMDDHIPPMNPNAAAARPLQNPRLNAVGGNSPAVGGASPSPASSSRSNNQALAAAAAAIAPHDQEKAALIMQVLQLSDQQIAMLPPEQRQSILILKEQIARSTQAS</sequence>
<dbReference type="PANTHER" id="PTHR45735:SF2">
    <property type="entry name" value="CLEAVAGE STIMULATION FACTOR SUBUNIT 2"/>
    <property type="match status" value="1"/>
</dbReference>
<dbReference type="InterPro" id="IPR012677">
    <property type="entry name" value="Nucleotide-bd_a/b_plait_sf"/>
</dbReference>
<dbReference type="FunFam" id="3.30.70.330:FF:000061">
    <property type="entry name" value="cleavage stimulation factor subunit 2 isoform X1"/>
    <property type="match status" value="1"/>
</dbReference>
<accession>A0A2L2Y9X0</accession>
<evidence type="ECO:0000259" key="6">
    <source>
        <dbReference type="PROSITE" id="PS50102"/>
    </source>
</evidence>
<feature type="compositionally biased region" description="Low complexity" evidence="5">
    <location>
        <begin position="263"/>
        <end position="275"/>
    </location>
</feature>
<dbReference type="PANTHER" id="PTHR45735">
    <property type="entry name" value="CLEAVAGE STIMULATION FACTOR SUBUNIT 2"/>
    <property type="match status" value="1"/>
</dbReference>
<dbReference type="Gene3D" id="3.30.70.330">
    <property type="match status" value="1"/>
</dbReference>
<dbReference type="InterPro" id="IPR026896">
    <property type="entry name" value="CSTF_C"/>
</dbReference>
<dbReference type="SUPFAM" id="SSF54928">
    <property type="entry name" value="RNA-binding domain, RBD"/>
    <property type="match status" value="1"/>
</dbReference>
<dbReference type="EMBL" id="IAAA01010039">
    <property type="protein sequence ID" value="LAA04938.1"/>
    <property type="molecule type" value="mRNA"/>
</dbReference>
<evidence type="ECO:0000313" key="7">
    <source>
        <dbReference type="EMBL" id="LAA04938.1"/>
    </source>
</evidence>
<evidence type="ECO:0000256" key="5">
    <source>
        <dbReference type="SAM" id="MobiDB-lite"/>
    </source>
</evidence>
<keyword evidence="2 4" id="KW-0694">RNA-binding</keyword>
<dbReference type="Gene3D" id="1.25.40.630">
    <property type="match status" value="1"/>
</dbReference>
<dbReference type="PROSITE" id="PS50102">
    <property type="entry name" value="RRM"/>
    <property type="match status" value="1"/>
</dbReference>
<dbReference type="Pfam" id="PF14304">
    <property type="entry name" value="CSTF_C"/>
    <property type="match status" value="1"/>
</dbReference>
<dbReference type="InterPro" id="IPR038192">
    <property type="entry name" value="CSTF_C_sf"/>
</dbReference>
<dbReference type="SMART" id="SM00360">
    <property type="entry name" value="RRM"/>
    <property type="match status" value="1"/>
</dbReference>
<dbReference type="InterPro" id="IPR025742">
    <property type="entry name" value="CSTF2_hinge"/>
</dbReference>
<dbReference type="FunFam" id="1.10.20.70:FF:000001">
    <property type="entry name" value="Cleavage stimulation factor subunit 2"/>
    <property type="match status" value="1"/>
</dbReference>
<keyword evidence="3" id="KW-0539">Nucleus</keyword>
<name>A0A2L2Y9X0_PARTP</name>
<feature type="region of interest" description="Disordered" evidence="5">
    <location>
        <begin position="208"/>
        <end position="508"/>
    </location>
</feature>
<dbReference type="GO" id="GO:0031124">
    <property type="term" value="P:mRNA 3'-end processing"/>
    <property type="evidence" value="ECO:0007669"/>
    <property type="project" value="InterPro"/>
</dbReference>
<feature type="compositionally biased region" description="Low complexity" evidence="5">
    <location>
        <begin position="423"/>
        <end position="435"/>
    </location>
</feature>
<dbReference type="Pfam" id="PF14327">
    <property type="entry name" value="CSTF2_hinge"/>
    <property type="match status" value="1"/>
</dbReference>
<evidence type="ECO:0000256" key="2">
    <source>
        <dbReference type="ARBA" id="ARBA00022884"/>
    </source>
</evidence>
<dbReference type="InterPro" id="IPR035979">
    <property type="entry name" value="RBD_domain_sf"/>
</dbReference>